<dbReference type="SUPFAM" id="SSF81606">
    <property type="entry name" value="PP2C-like"/>
    <property type="match status" value="1"/>
</dbReference>
<reference evidence="2 3" key="1">
    <citation type="submission" date="2021-02" db="EMBL/GenBank/DDBJ databases">
        <title>Alicyclobacillus curvatus sp. nov. and Alicyclobacillus mengziensis sp. nov., two acidophilic bacteria isolated from acid mine drainage.</title>
        <authorList>
            <person name="Huang Y."/>
        </authorList>
    </citation>
    <scope>NUCLEOTIDE SEQUENCE [LARGE SCALE GENOMIC DNA]</scope>
    <source>
        <strain evidence="2 3">S30H14</strain>
    </source>
</reference>
<dbReference type="InterPro" id="IPR036457">
    <property type="entry name" value="PPM-type-like_dom_sf"/>
</dbReference>
<protein>
    <submittedName>
        <fullName evidence="2">Protein phosphatase 2C family protein</fullName>
    </submittedName>
</protein>
<dbReference type="RefSeq" id="WP_206656425.1">
    <property type="nucleotide sequence ID" value="NZ_CP071182.1"/>
</dbReference>
<evidence type="ECO:0000256" key="1">
    <source>
        <dbReference type="SAM" id="MobiDB-lite"/>
    </source>
</evidence>
<dbReference type="Proteomes" id="UP000663505">
    <property type="component" value="Chromosome"/>
</dbReference>
<gene>
    <name evidence="2" type="ORF">JZ786_22045</name>
</gene>
<dbReference type="Gene3D" id="3.60.40.10">
    <property type="entry name" value="PPM-type phosphatase domain"/>
    <property type="match status" value="1"/>
</dbReference>
<name>A0A9X7VXW9_9BACL</name>
<dbReference type="AlphaFoldDB" id="A0A9X7VXW9"/>
<sequence length="342" mass="37069">MCGTTGNIDFESQSIEQVYVQGVGIQNEDAIVCRPEIGLFAVIDGATALYADLALSGAVAAQAVKTALDGWDGNGGLIDAVMAANRYLGQVTGGDALDKTARPTCCIAAVRVRNDRLEFAQVGDCMAFVEYKHWGTPGQSDSHGKDSPSPRDGTGTRTDFIRQLTHDSVAAFDTHSVQMLVQAWNCRLAADVEQSPDASTPPPRAKDLSSWSVDKQLDVLKEIRSELRPVLARHREMMNVSGGYSVMDGSAEVERFIEHGAINASLISRVLLMSDGLQLPTSKLHTKNGWLGTAMYGFYHGVRSLCSHVLELENQDPGCYVYPRLKPHDDKSGLLVTITDLK</sequence>
<evidence type="ECO:0000313" key="3">
    <source>
        <dbReference type="Proteomes" id="UP000663505"/>
    </source>
</evidence>
<proteinExistence type="predicted"/>
<organism evidence="2 3">
    <name type="scientific">Alicyclobacillus mengziensis</name>
    <dbReference type="NCBI Taxonomy" id="2931921"/>
    <lineage>
        <taxon>Bacteria</taxon>
        <taxon>Bacillati</taxon>
        <taxon>Bacillota</taxon>
        <taxon>Bacilli</taxon>
        <taxon>Bacillales</taxon>
        <taxon>Alicyclobacillaceae</taxon>
        <taxon>Alicyclobacillus</taxon>
    </lineage>
</organism>
<keyword evidence="3" id="KW-1185">Reference proteome</keyword>
<evidence type="ECO:0000313" key="2">
    <source>
        <dbReference type="EMBL" id="QSO47061.1"/>
    </source>
</evidence>
<dbReference type="EMBL" id="CP071182">
    <property type="protein sequence ID" value="QSO47061.1"/>
    <property type="molecule type" value="Genomic_DNA"/>
</dbReference>
<accession>A0A9X7VXW9</accession>
<feature type="region of interest" description="Disordered" evidence="1">
    <location>
        <begin position="137"/>
        <end position="157"/>
    </location>
</feature>
<dbReference type="KEGG" id="afx:JZ786_22045"/>